<reference evidence="2 3" key="1">
    <citation type="submission" date="2018-06" db="EMBL/GenBank/DDBJ databases">
        <title>Genomic Encyclopedia of Archaeal and Bacterial Type Strains, Phase II (KMG-II): from individual species to whole genera.</title>
        <authorList>
            <person name="Goeker M."/>
        </authorList>
    </citation>
    <scope>NUCLEOTIDE SEQUENCE [LARGE SCALE GENOMIC DNA]</scope>
    <source>
        <strain evidence="2 3">ATCC BAA-1881</strain>
    </source>
</reference>
<dbReference type="AlphaFoldDB" id="A0A326U0Y5"/>
<accession>A0A326U0Y5</accession>
<evidence type="ECO:0000259" key="1">
    <source>
        <dbReference type="Pfam" id="PF12867"/>
    </source>
</evidence>
<evidence type="ECO:0000313" key="2">
    <source>
        <dbReference type="EMBL" id="PZW24194.1"/>
    </source>
</evidence>
<proteinExistence type="predicted"/>
<comment type="caution">
    <text evidence="2">The sequence shown here is derived from an EMBL/GenBank/DDBJ whole genome shotgun (WGS) entry which is preliminary data.</text>
</comment>
<keyword evidence="3" id="KW-1185">Reference proteome</keyword>
<dbReference type="InterPro" id="IPR034660">
    <property type="entry name" value="DinB/YfiT-like"/>
</dbReference>
<dbReference type="SUPFAM" id="SSF109854">
    <property type="entry name" value="DinB/YfiT-like putative metalloenzymes"/>
    <property type="match status" value="1"/>
</dbReference>
<feature type="domain" description="DinB-like" evidence="1">
    <location>
        <begin position="18"/>
        <end position="144"/>
    </location>
</feature>
<organism evidence="2 3">
    <name type="scientific">Thermosporothrix hazakensis</name>
    <dbReference type="NCBI Taxonomy" id="644383"/>
    <lineage>
        <taxon>Bacteria</taxon>
        <taxon>Bacillati</taxon>
        <taxon>Chloroflexota</taxon>
        <taxon>Ktedonobacteria</taxon>
        <taxon>Ktedonobacterales</taxon>
        <taxon>Thermosporotrichaceae</taxon>
        <taxon>Thermosporothrix</taxon>
    </lineage>
</organism>
<protein>
    <submittedName>
        <fullName evidence="2">DinB family protein</fullName>
    </submittedName>
</protein>
<dbReference type="EMBL" id="QKUF01000022">
    <property type="protein sequence ID" value="PZW24194.1"/>
    <property type="molecule type" value="Genomic_DNA"/>
</dbReference>
<dbReference type="Proteomes" id="UP000248806">
    <property type="component" value="Unassembled WGS sequence"/>
</dbReference>
<gene>
    <name evidence="2" type="ORF">EI42_04640</name>
</gene>
<evidence type="ECO:0000313" key="3">
    <source>
        <dbReference type="Proteomes" id="UP000248806"/>
    </source>
</evidence>
<dbReference type="Gene3D" id="1.20.120.450">
    <property type="entry name" value="dinb family like domain"/>
    <property type="match status" value="1"/>
</dbReference>
<sequence length="158" mass="18127">MDSRSILYPTIKRNTGVILQQTDTLKNEDSFLQPPVRGNCMNWILGHILCFRERMLFILGNTQLALPETTRTLYTRDSEPITRYDPQLPTLEQLLSELKRAQALLKESLQAATPELLTQEVNGDTVLSLLHQMVWHETYHVGQLELLRQLAGTNDKVI</sequence>
<name>A0A326U0Y5_THEHA</name>
<dbReference type="InterPro" id="IPR024775">
    <property type="entry name" value="DinB-like"/>
</dbReference>
<dbReference type="Pfam" id="PF12867">
    <property type="entry name" value="DinB_2"/>
    <property type="match status" value="1"/>
</dbReference>
<dbReference type="RefSeq" id="WP_170142834.1">
    <property type="nucleotide sequence ID" value="NZ_BIFX01000001.1"/>
</dbReference>